<dbReference type="Proteomes" id="UP001597097">
    <property type="component" value="Unassembled WGS sequence"/>
</dbReference>
<sequence>MDVRPDSEHPIRRLSTEVVYESPYLLMREDRIRRLDGSEGIYSYVEKPDYALVIPIENDGLHLVEQYRYPIRARSWEFPQGAFPNKEAGDPEHLAHEELRQETGLTAAHMRHLGRLNSAKGMSSQVFDVFVATELEPGPNELEVEEQDLLHRWFSRADFEAMIRTGEITDAATLAAYTLFLLSAQ</sequence>
<dbReference type="CDD" id="cd24161">
    <property type="entry name" value="NUDIX_ADPRase_Ndx2"/>
    <property type="match status" value="1"/>
</dbReference>
<gene>
    <name evidence="2" type="ORF">ACFSJ0_01740</name>
</gene>
<feature type="domain" description="Nudix hydrolase" evidence="1">
    <location>
        <begin position="46"/>
        <end position="176"/>
    </location>
</feature>
<keyword evidence="3" id="KW-1185">Reference proteome</keyword>
<name>A0ABW4FYZ3_9ACTN</name>
<comment type="caution">
    <text evidence="2">The sequence shown here is derived from an EMBL/GenBank/DDBJ whole genome shotgun (WGS) entry which is preliminary data.</text>
</comment>
<organism evidence="2 3">
    <name type="scientific">Nonomuraea guangzhouensis</name>
    <dbReference type="NCBI Taxonomy" id="1291555"/>
    <lineage>
        <taxon>Bacteria</taxon>
        <taxon>Bacillati</taxon>
        <taxon>Actinomycetota</taxon>
        <taxon>Actinomycetes</taxon>
        <taxon>Streptosporangiales</taxon>
        <taxon>Streptosporangiaceae</taxon>
        <taxon>Nonomuraea</taxon>
    </lineage>
</organism>
<evidence type="ECO:0000313" key="3">
    <source>
        <dbReference type="Proteomes" id="UP001597097"/>
    </source>
</evidence>
<dbReference type="Pfam" id="PF00293">
    <property type="entry name" value="NUDIX"/>
    <property type="match status" value="1"/>
</dbReference>
<evidence type="ECO:0000259" key="1">
    <source>
        <dbReference type="PROSITE" id="PS51462"/>
    </source>
</evidence>
<reference evidence="3" key="1">
    <citation type="journal article" date="2019" name="Int. J. Syst. Evol. Microbiol.">
        <title>The Global Catalogue of Microorganisms (GCM) 10K type strain sequencing project: providing services to taxonomists for standard genome sequencing and annotation.</title>
        <authorList>
            <consortium name="The Broad Institute Genomics Platform"/>
            <consortium name="The Broad Institute Genome Sequencing Center for Infectious Disease"/>
            <person name="Wu L."/>
            <person name="Ma J."/>
        </authorList>
    </citation>
    <scope>NUCLEOTIDE SEQUENCE [LARGE SCALE GENOMIC DNA]</scope>
    <source>
        <strain evidence="3">CGMCC 1.15399</strain>
    </source>
</reference>
<protein>
    <submittedName>
        <fullName evidence="2">NUDIX domain-containing protein</fullName>
    </submittedName>
</protein>
<dbReference type="InterPro" id="IPR000086">
    <property type="entry name" value="NUDIX_hydrolase_dom"/>
</dbReference>
<dbReference type="PROSITE" id="PS51462">
    <property type="entry name" value="NUDIX"/>
    <property type="match status" value="1"/>
</dbReference>
<accession>A0ABW4FYZ3</accession>
<proteinExistence type="predicted"/>
<evidence type="ECO:0000313" key="2">
    <source>
        <dbReference type="EMBL" id="MFD1535735.1"/>
    </source>
</evidence>
<dbReference type="EMBL" id="JBHUCM010000003">
    <property type="protein sequence ID" value="MFD1535735.1"/>
    <property type="molecule type" value="Genomic_DNA"/>
</dbReference>
<dbReference type="RefSeq" id="WP_219536274.1">
    <property type="nucleotide sequence ID" value="NZ_JAHKRM010000029.1"/>
</dbReference>